<keyword evidence="1" id="KW-0812">Transmembrane</keyword>
<keyword evidence="1" id="KW-1133">Transmembrane helix</keyword>
<keyword evidence="3" id="KW-1185">Reference proteome</keyword>
<name>A0ABU8NAJ9_9PSEU</name>
<keyword evidence="1" id="KW-0472">Membrane</keyword>
<accession>A0ABU8NAJ9</accession>
<protein>
    <submittedName>
        <fullName evidence="2">Uncharacterized protein</fullName>
    </submittedName>
</protein>
<dbReference type="Proteomes" id="UP001370100">
    <property type="component" value="Unassembled WGS sequence"/>
</dbReference>
<evidence type="ECO:0000256" key="1">
    <source>
        <dbReference type="SAM" id="Phobius"/>
    </source>
</evidence>
<feature type="transmembrane region" description="Helical" evidence="1">
    <location>
        <begin position="32"/>
        <end position="51"/>
    </location>
</feature>
<evidence type="ECO:0000313" key="3">
    <source>
        <dbReference type="Proteomes" id="UP001370100"/>
    </source>
</evidence>
<organism evidence="2 3">
    <name type="scientific">Actinomycetospora aeridis</name>
    <dbReference type="NCBI Taxonomy" id="3129231"/>
    <lineage>
        <taxon>Bacteria</taxon>
        <taxon>Bacillati</taxon>
        <taxon>Actinomycetota</taxon>
        <taxon>Actinomycetes</taxon>
        <taxon>Pseudonocardiales</taxon>
        <taxon>Pseudonocardiaceae</taxon>
        <taxon>Actinomycetospora</taxon>
    </lineage>
</organism>
<sequence length="60" mass="6326">MGLALTWLIAVGVVAAAARVMAVFALDGPARLYVPLTLVVRVVALAAILLTRPRAATRER</sequence>
<reference evidence="2 3" key="1">
    <citation type="submission" date="2024-03" db="EMBL/GenBank/DDBJ databases">
        <title>Actinomycetospora sp. OC33-EN06, a novel actinomycete isolated from wild orchid (Aerides multiflora).</title>
        <authorList>
            <person name="Suriyachadkun C."/>
        </authorList>
    </citation>
    <scope>NUCLEOTIDE SEQUENCE [LARGE SCALE GENOMIC DNA]</scope>
    <source>
        <strain evidence="2 3">OC33-EN06</strain>
    </source>
</reference>
<gene>
    <name evidence="2" type="ORF">WCD41_22855</name>
</gene>
<proteinExistence type="predicted"/>
<dbReference type="EMBL" id="JBBEGL010000006">
    <property type="protein sequence ID" value="MEJ2889318.1"/>
    <property type="molecule type" value="Genomic_DNA"/>
</dbReference>
<evidence type="ECO:0000313" key="2">
    <source>
        <dbReference type="EMBL" id="MEJ2889318.1"/>
    </source>
</evidence>
<comment type="caution">
    <text evidence="2">The sequence shown here is derived from an EMBL/GenBank/DDBJ whole genome shotgun (WGS) entry which is preliminary data.</text>
</comment>
<dbReference type="RefSeq" id="WP_337716754.1">
    <property type="nucleotide sequence ID" value="NZ_JBBEGL010000006.1"/>
</dbReference>